<gene>
    <name evidence="4" type="ORF">LCGC14_2494000</name>
</gene>
<dbReference type="InterPro" id="IPR055066">
    <property type="entry name" value="AASDHPPT_N"/>
</dbReference>
<dbReference type="SUPFAM" id="SSF56214">
    <property type="entry name" value="4'-phosphopantetheinyl transferase"/>
    <property type="match status" value="2"/>
</dbReference>
<dbReference type="InterPro" id="IPR037143">
    <property type="entry name" value="4-PPantetheinyl_Trfase_dom_sf"/>
</dbReference>
<feature type="non-terminal residue" evidence="4">
    <location>
        <position position="1"/>
    </location>
</feature>
<feature type="domain" description="4'-phosphopantetheinyl transferase N-terminal" evidence="3">
    <location>
        <begin position="44"/>
        <end position="124"/>
    </location>
</feature>
<dbReference type="InterPro" id="IPR008278">
    <property type="entry name" value="4-PPantetheinyl_Trfase_dom"/>
</dbReference>
<dbReference type="GO" id="GO:0008897">
    <property type="term" value="F:holo-[acyl-carrier-protein] synthase activity"/>
    <property type="evidence" value="ECO:0007669"/>
    <property type="project" value="InterPro"/>
</dbReference>
<proteinExistence type="predicted"/>
<evidence type="ECO:0000259" key="2">
    <source>
        <dbReference type="Pfam" id="PF01648"/>
    </source>
</evidence>
<dbReference type="Pfam" id="PF01648">
    <property type="entry name" value="ACPS"/>
    <property type="match status" value="1"/>
</dbReference>
<dbReference type="GO" id="GO:0005829">
    <property type="term" value="C:cytosol"/>
    <property type="evidence" value="ECO:0007669"/>
    <property type="project" value="TreeGrafter"/>
</dbReference>
<name>A0A0F9DXL7_9ZZZZ</name>
<evidence type="ECO:0000313" key="4">
    <source>
        <dbReference type="EMBL" id="KKL16593.1"/>
    </source>
</evidence>
<sequence length="256" mass="29559">KLCTTHDASLLVGLSNSFADFIVSPLAAFFIRSSANLACSSEYFASILSDREKMRAGSFHFKKNKKRFIIGRGILRIILGFYLDIKPELLEFLYGPYGKPQLNEKNYNETIQFNLTHSHELALCAFTRGRRLGIDLEYITNIPDLKVITTHIFSRRENKKFKKIPKNKKLNAFLKCWTVKEAYSKAIGTGLTELYKQFNLSFSLKISTSKRKIKKYIKKTSNWSLMSFAPLPDYTASLVVEGQDWYLSQFQFKLEK</sequence>
<dbReference type="Pfam" id="PF22624">
    <property type="entry name" value="AASDHPPT_N"/>
    <property type="match status" value="1"/>
</dbReference>
<organism evidence="4">
    <name type="scientific">marine sediment metagenome</name>
    <dbReference type="NCBI Taxonomy" id="412755"/>
    <lineage>
        <taxon>unclassified sequences</taxon>
        <taxon>metagenomes</taxon>
        <taxon>ecological metagenomes</taxon>
    </lineage>
</organism>
<protein>
    <submittedName>
        <fullName evidence="4">Uncharacterized protein</fullName>
    </submittedName>
</protein>
<dbReference type="PANTHER" id="PTHR12215">
    <property type="entry name" value="PHOSPHOPANTETHEINE TRANSFERASE"/>
    <property type="match status" value="1"/>
</dbReference>
<dbReference type="PANTHER" id="PTHR12215:SF10">
    <property type="entry name" value="L-AMINOADIPATE-SEMIALDEHYDE DEHYDROGENASE-PHOSPHOPANTETHEINYL TRANSFERASE"/>
    <property type="match status" value="1"/>
</dbReference>
<comment type="caution">
    <text evidence="4">The sequence shown here is derived from an EMBL/GenBank/DDBJ whole genome shotgun (WGS) entry which is preliminary data.</text>
</comment>
<dbReference type="EMBL" id="LAZR01039600">
    <property type="protein sequence ID" value="KKL16593.1"/>
    <property type="molecule type" value="Genomic_DNA"/>
</dbReference>
<dbReference type="InterPro" id="IPR050559">
    <property type="entry name" value="P-Pant_transferase_sf"/>
</dbReference>
<dbReference type="GO" id="GO:0019878">
    <property type="term" value="P:lysine biosynthetic process via aminoadipic acid"/>
    <property type="evidence" value="ECO:0007669"/>
    <property type="project" value="TreeGrafter"/>
</dbReference>
<dbReference type="Gene3D" id="3.90.470.20">
    <property type="entry name" value="4'-phosphopantetheinyl transferase domain"/>
    <property type="match status" value="2"/>
</dbReference>
<dbReference type="GO" id="GO:0000287">
    <property type="term" value="F:magnesium ion binding"/>
    <property type="evidence" value="ECO:0007669"/>
    <property type="project" value="InterPro"/>
</dbReference>
<feature type="domain" description="4'-phosphopantetheinyl transferase" evidence="2">
    <location>
        <begin position="132"/>
        <end position="224"/>
    </location>
</feature>
<reference evidence="4" key="1">
    <citation type="journal article" date="2015" name="Nature">
        <title>Complex archaea that bridge the gap between prokaryotes and eukaryotes.</title>
        <authorList>
            <person name="Spang A."/>
            <person name="Saw J.H."/>
            <person name="Jorgensen S.L."/>
            <person name="Zaremba-Niedzwiedzka K."/>
            <person name="Martijn J."/>
            <person name="Lind A.E."/>
            <person name="van Eijk R."/>
            <person name="Schleper C."/>
            <person name="Guy L."/>
            <person name="Ettema T.J."/>
        </authorList>
    </citation>
    <scope>NUCLEOTIDE SEQUENCE</scope>
</reference>
<evidence type="ECO:0000256" key="1">
    <source>
        <dbReference type="ARBA" id="ARBA00022679"/>
    </source>
</evidence>
<accession>A0A0F9DXL7</accession>
<keyword evidence="1" id="KW-0808">Transferase</keyword>
<evidence type="ECO:0000259" key="3">
    <source>
        <dbReference type="Pfam" id="PF22624"/>
    </source>
</evidence>
<dbReference type="AlphaFoldDB" id="A0A0F9DXL7"/>